<evidence type="ECO:0000256" key="1">
    <source>
        <dbReference type="SAM" id="MobiDB-lite"/>
    </source>
</evidence>
<evidence type="ECO:0000313" key="3">
    <source>
        <dbReference type="Proteomes" id="UP000037460"/>
    </source>
</evidence>
<protein>
    <submittedName>
        <fullName evidence="2">Uncharacterized protein</fullName>
    </submittedName>
</protein>
<organism evidence="2 3">
    <name type="scientific">Chrysochromulina tobinii</name>
    <dbReference type="NCBI Taxonomy" id="1460289"/>
    <lineage>
        <taxon>Eukaryota</taxon>
        <taxon>Haptista</taxon>
        <taxon>Haptophyta</taxon>
        <taxon>Prymnesiophyceae</taxon>
        <taxon>Prymnesiales</taxon>
        <taxon>Chrysochromulinaceae</taxon>
        <taxon>Chrysochromulina</taxon>
    </lineage>
</organism>
<reference evidence="3" key="1">
    <citation type="journal article" date="2015" name="PLoS Genet.">
        <title>Genome Sequence and Transcriptome Analyses of Chrysochromulina tobin: Metabolic Tools for Enhanced Algal Fitness in the Prominent Order Prymnesiales (Haptophyceae).</title>
        <authorList>
            <person name="Hovde B.T."/>
            <person name="Deodato C.R."/>
            <person name="Hunsperger H.M."/>
            <person name="Ryken S.A."/>
            <person name="Yost W."/>
            <person name="Jha R.K."/>
            <person name="Patterson J."/>
            <person name="Monnat R.J. Jr."/>
            <person name="Barlow S.B."/>
            <person name="Starkenburg S.R."/>
            <person name="Cattolico R.A."/>
        </authorList>
    </citation>
    <scope>NUCLEOTIDE SEQUENCE</scope>
    <source>
        <strain evidence="3">CCMP291</strain>
    </source>
</reference>
<feature type="non-terminal residue" evidence="2">
    <location>
        <position position="725"/>
    </location>
</feature>
<sequence>MSALLASKTFQDELRTISSALPPCHRTPVALIRHPQPTAAQRLRDSTFREALLAGAVPLRDPRKMAALKPQPMLYEPDVSHMANCTLCINQEAARSAARSHELELRSGAPHVLMDEAVLDWWAPGVVLELERPRKARASFRMELKQRGARQRTTNTTTNTSAPSSSDRRSQPEVGRMAHRSQPEVGRMAHPVPREGFGMPGTVLKENGKFRAWLGQSRTLYSESSDGLDFSPPRPLLWAPEANASLIRAAWPPAPPSPPYASQYPWGEMTGLMTQLRELAQDTLTVMRDEQAPPDERYKAAFTCDRLGHTPWPPFWLYKRGAPPPRQLWVACKYKRGAPPPRQLWVAAPLFNGERTYTWESTCLGYSADGLTWRQHASGPEPLRLGSDTANAIYRDLVTGAHRIVNRWAAAVPPGVAGTPNPNPNWWREVRGVRVSSIASLHRAADFVNGLREDVRWIFDKEGKAEHLRRQVYSLQVTPMATEKLYVGVLNVLEWPKLMNPREERPPYAYDVMRTYLATSRDGVHFDTDFVYSGSELIPHGECRKRPYCLDCETWAQMSAPRMAARPEARLAVCGSSDAPLPELLPLDELCCPFDHGIVIPASTLLTEGGEHLLYYEGRATYHERRYTRKAPMAIGLAVWKRHRLAGVRHEPDLAAAPGRQCTEVLTKPLELAQLGADGPFYFTVNVGFGHEPRHAEGHGSAQDGASHATGGAAPAHGASALFAE</sequence>
<dbReference type="AlphaFoldDB" id="A0A0M0J6Y4"/>
<dbReference type="EMBL" id="JWZX01003311">
    <property type="protein sequence ID" value="KOO22097.1"/>
    <property type="molecule type" value="Genomic_DNA"/>
</dbReference>
<dbReference type="OrthoDB" id="10653240at2759"/>
<proteinExistence type="predicted"/>
<accession>A0A0M0J6Y4</accession>
<keyword evidence="3" id="KW-1185">Reference proteome</keyword>
<comment type="caution">
    <text evidence="2">The sequence shown here is derived from an EMBL/GenBank/DDBJ whole genome shotgun (WGS) entry which is preliminary data.</text>
</comment>
<dbReference type="Proteomes" id="UP000037460">
    <property type="component" value="Unassembled WGS sequence"/>
</dbReference>
<evidence type="ECO:0000313" key="2">
    <source>
        <dbReference type="EMBL" id="KOO22097.1"/>
    </source>
</evidence>
<name>A0A0M0J6Y4_9EUKA</name>
<feature type="region of interest" description="Disordered" evidence="1">
    <location>
        <begin position="142"/>
        <end position="198"/>
    </location>
</feature>
<feature type="region of interest" description="Disordered" evidence="1">
    <location>
        <begin position="694"/>
        <end position="717"/>
    </location>
</feature>
<gene>
    <name evidence="2" type="ORF">Ctob_002558</name>
</gene>
<feature type="compositionally biased region" description="Low complexity" evidence="1">
    <location>
        <begin position="705"/>
        <end position="717"/>
    </location>
</feature>